<gene>
    <name evidence="2" type="ORF">HannXRQ_Chr13g0417421</name>
    <name evidence="1" type="ORF">HanXRQr2_Chr13g0606381</name>
</gene>
<dbReference type="Gramene" id="mRNA:HanXRQr2_Chr13g0606381">
    <property type="protein sequence ID" value="CDS:HanXRQr2_Chr13g0606381.1"/>
    <property type="gene ID" value="HanXRQr2_Chr13g0606381"/>
</dbReference>
<reference evidence="2" key="2">
    <citation type="submission" date="2017-02" db="EMBL/GenBank/DDBJ databases">
        <title>Sunflower complete genome.</title>
        <authorList>
            <person name="Langlade N."/>
            <person name="Munos S."/>
        </authorList>
    </citation>
    <scope>NUCLEOTIDE SEQUENCE [LARGE SCALE GENOMIC DNA]</scope>
    <source>
        <tissue evidence="2">Leaves</tissue>
    </source>
</reference>
<dbReference type="EMBL" id="CM007902">
    <property type="protein sequence ID" value="OTG02830.1"/>
    <property type="molecule type" value="Genomic_DNA"/>
</dbReference>
<proteinExistence type="predicted"/>
<protein>
    <submittedName>
        <fullName evidence="2">Uncharacterized protein</fullName>
    </submittedName>
</protein>
<dbReference type="InParanoid" id="A0A251SVH1"/>
<dbReference type="Proteomes" id="UP000215914">
    <property type="component" value="Chromosome 13"/>
</dbReference>
<reference evidence="1 3" key="1">
    <citation type="journal article" date="2017" name="Nature">
        <title>The sunflower genome provides insights into oil metabolism, flowering and Asterid evolution.</title>
        <authorList>
            <person name="Badouin H."/>
            <person name="Gouzy J."/>
            <person name="Grassa C.J."/>
            <person name="Murat F."/>
            <person name="Staton S.E."/>
            <person name="Cottret L."/>
            <person name="Lelandais-Briere C."/>
            <person name="Owens G.L."/>
            <person name="Carrere S."/>
            <person name="Mayjonade B."/>
            <person name="Legrand L."/>
            <person name="Gill N."/>
            <person name="Kane N.C."/>
            <person name="Bowers J.E."/>
            <person name="Hubner S."/>
            <person name="Bellec A."/>
            <person name="Berard A."/>
            <person name="Berges H."/>
            <person name="Blanchet N."/>
            <person name="Boniface M.C."/>
            <person name="Brunel D."/>
            <person name="Catrice O."/>
            <person name="Chaidir N."/>
            <person name="Claudel C."/>
            <person name="Donnadieu C."/>
            <person name="Faraut T."/>
            <person name="Fievet G."/>
            <person name="Helmstetter N."/>
            <person name="King M."/>
            <person name="Knapp S.J."/>
            <person name="Lai Z."/>
            <person name="Le Paslier M.C."/>
            <person name="Lippi Y."/>
            <person name="Lorenzon L."/>
            <person name="Mandel J.R."/>
            <person name="Marage G."/>
            <person name="Marchand G."/>
            <person name="Marquand E."/>
            <person name="Bret-Mestries E."/>
            <person name="Morien E."/>
            <person name="Nambeesan S."/>
            <person name="Nguyen T."/>
            <person name="Pegot-Espagnet P."/>
            <person name="Pouilly N."/>
            <person name="Raftis F."/>
            <person name="Sallet E."/>
            <person name="Schiex T."/>
            <person name="Thomas J."/>
            <person name="Vandecasteele C."/>
            <person name="Vares D."/>
            <person name="Vear F."/>
            <person name="Vautrin S."/>
            <person name="Crespi M."/>
            <person name="Mangin B."/>
            <person name="Burke J.M."/>
            <person name="Salse J."/>
            <person name="Munos S."/>
            <person name="Vincourt P."/>
            <person name="Rieseberg L.H."/>
            <person name="Langlade N.B."/>
        </authorList>
    </citation>
    <scope>NUCLEOTIDE SEQUENCE [LARGE SCALE GENOMIC DNA]</scope>
    <source>
        <strain evidence="3">cv. SF193</strain>
        <tissue evidence="1">Leaves</tissue>
    </source>
</reference>
<name>A0A251SVH1_HELAN</name>
<keyword evidence="3" id="KW-1185">Reference proteome</keyword>
<sequence>MHFLRFRFNDAIAVAIEASHIKLGFKGSKTKSTFHENMRLFVSSETERVGGNHDIIAISLITISLNIKSHAAVV</sequence>
<evidence type="ECO:0000313" key="1">
    <source>
        <dbReference type="EMBL" id="KAF5774932.1"/>
    </source>
</evidence>
<dbReference type="EMBL" id="MNCJ02000328">
    <property type="protein sequence ID" value="KAF5774932.1"/>
    <property type="molecule type" value="Genomic_DNA"/>
</dbReference>
<reference evidence="1" key="3">
    <citation type="submission" date="2020-06" db="EMBL/GenBank/DDBJ databases">
        <title>Helianthus annuus Genome sequencing and assembly Release 2.</title>
        <authorList>
            <person name="Gouzy J."/>
            <person name="Langlade N."/>
            <person name="Munos S."/>
        </authorList>
    </citation>
    <scope>NUCLEOTIDE SEQUENCE</scope>
    <source>
        <tissue evidence="1">Leaves</tissue>
    </source>
</reference>
<dbReference type="AlphaFoldDB" id="A0A251SVH1"/>
<accession>A0A251SVH1</accession>
<evidence type="ECO:0000313" key="3">
    <source>
        <dbReference type="Proteomes" id="UP000215914"/>
    </source>
</evidence>
<evidence type="ECO:0000313" key="2">
    <source>
        <dbReference type="EMBL" id="OTG02830.1"/>
    </source>
</evidence>
<organism evidence="2 3">
    <name type="scientific">Helianthus annuus</name>
    <name type="common">Common sunflower</name>
    <dbReference type="NCBI Taxonomy" id="4232"/>
    <lineage>
        <taxon>Eukaryota</taxon>
        <taxon>Viridiplantae</taxon>
        <taxon>Streptophyta</taxon>
        <taxon>Embryophyta</taxon>
        <taxon>Tracheophyta</taxon>
        <taxon>Spermatophyta</taxon>
        <taxon>Magnoliopsida</taxon>
        <taxon>eudicotyledons</taxon>
        <taxon>Gunneridae</taxon>
        <taxon>Pentapetalae</taxon>
        <taxon>asterids</taxon>
        <taxon>campanulids</taxon>
        <taxon>Asterales</taxon>
        <taxon>Asteraceae</taxon>
        <taxon>Asteroideae</taxon>
        <taxon>Heliantheae alliance</taxon>
        <taxon>Heliantheae</taxon>
        <taxon>Helianthus</taxon>
    </lineage>
</organism>